<comment type="subcellular location">
    <subcellularLocation>
        <location evidence="1">Nucleus</location>
    </subcellularLocation>
</comment>
<keyword evidence="7" id="KW-0804">Transcription</keyword>
<keyword evidence="4" id="KW-0805">Transcription regulation</keyword>
<dbReference type="Proteomes" id="UP000075243">
    <property type="component" value="Chromosome 11"/>
</dbReference>
<reference evidence="11 12" key="1">
    <citation type="journal article" date="2012" name="Nat. Biotechnol.">
        <title>Draft genome sequence of pigeonpea (Cajanus cajan), an orphan legume crop of resource-poor farmers.</title>
        <authorList>
            <person name="Varshney R.K."/>
            <person name="Chen W."/>
            <person name="Li Y."/>
            <person name="Bharti A.K."/>
            <person name="Saxena R.K."/>
            <person name="Schlueter J.A."/>
            <person name="Donoghue M.T."/>
            <person name="Azam S."/>
            <person name="Fan G."/>
            <person name="Whaley A.M."/>
            <person name="Farmer A.D."/>
            <person name="Sheridan J."/>
            <person name="Iwata A."/>
            <person name="Tuteja R."/>
            <person name="Penmetsa R.V."/>
            <person name="Wu W."/>
            <person name="Upadhyaya H.D."/>
            <person name="Yang S.P."/>
            <person name="Shah T."/>
            <person name="Saxena K.B."/>
            <person name="Michael T."/>
            <person name="McCombie W.R."/>
            <person name="Yang B."/>
            <person name="Zhang G."/>
            <person name="Yang H."/>
            <person name="Wang J."/>
            <person name="Spillane C."/>
            <person name="Cook D.R."/>
            <person name="May G.D."/>
            <person name="Xu X."/>
            <person name="Jackson S.A."/>
        </authorList>
    </citation>
    <scope>NUCLEOTIDE SEQUENCE [LARGE SCALE GENOMIC DNA]</scope>
    <source>
        <strain evidence="12">cv. Asha</strain>
    </source>
</reference>
<dbReference type="SUPFAM" id="SSF46785">
    <property type="entry name" value="Winged helix' DNA-binding domain"/>
    <property type="match status" value="1"/>
</dbReference>
<evidence type="ECO:0000313" key="11">
    <source>
        <dbReference type="EMBL" id="KYP54492.1"/>
    </source>
</evidence>
<keyword evidence="5" id="KW-0346">Stress response</keyword>
<proteinExistence type="inferred from homology"/>
<dbReference type="InterPro" id="IPR036390">
    <property type="entry name" value="WH_DNA-bd_sf"/>
</dbReference>
<dbReference type="GO" id="GO:0005634">
    <property type="term" value="C:nucleus"/>
    <property type="evidence" value="ECO:0007669"/>
    <property type="project" value="UniProtKB-SubCell"/>
</dbReference>
<dbReference type="PANTHER" id="PTHR10015:SF304">
    <property type="entry name" value="HEAT STRESS TRANSCRIPTION FACTOR B-4B"/>
    <property type="match status" value="1"/>
</dbReference>
<dbReference type="PANTHER" id="PTHR10015">
    <property type="entry name" value="HEAT SHOCK TRANSCRIPTION FACTOR"/>
    <property type="match status" value="1"/>
</dbReference>
<evidence type="ECO:0000256" key="4">
    <source>
        <dbReference type="ARBA" id="ARBA00023015"/>
    </source>
</evidence>
<sequence>MAFTLDRFEENMVFTLESQKSVPAPFLTKTYQLVDDPHTDHIVSWGEDETTFVVWRPPEFARDLLPNYFKHNNFSSFVRQLNTYGFKKVVADRWEFANEYFRKGAKHLLCEIHRRKTPQQHHQLFHHDQQSPSQILQQDESLCWLDTPLPSPKPSTDILTALSEDNQRLRRKNFMLLSELSHMKSLYNDIIYFIQNHIKPAPFEQRSSSAAIAKLVELDSLHGSPIDMGVLRSSKSCIVDKSLISSYEESNSSVKLFGVPLSGRKRLHPDNTN</sequence>
<dbReference type="OMA" id="QDESLCW"/>
<dbReference type="PROSITE" id="PS00434">
    <property type="entry name" value="HSF_DOMAIN"/>
    <property type="match status" value="1"/>
</dbReference>
<feature type="domain" description="HSF-type DNA-binding" evidence="10">
    <location>
        <begin position="65"/>
        <end position="89"/>
    </location>
</feature>
<evidence type="ECO:0000313" key="12">
    <source>
        <dbReference type="Proteomes" id="UP000075243"/>
    </source>
</evidence>
<evidence type="ECO:0000256" key="1">
    <source>
        <dbReference type="ARBA" id="ARBA00004123"/>
    </source>
</evidence>
<evidence type="ECO:0000256" key="8">
    <source>
        <dbReference type="ARBA" id="ARBA00023242"/>
    </source>
</evidence>
<evidence type="ECO:0000259" key="10">
    <source>
        <dbReference type="PROSITE" id="PS00434"/>
    </source>
</evidence>
<dbReference type="STRING" id="3821.A0A151SI68"/>
<dbReference type="InterPro" id="IPR000232">
    <property type="entry name" value="HSF_DNA-bd"/>
</dbReference>
<evidence type="ECO:0000256" key="2">
    <source>
        <dbReference type="ARBA" id="ARBA00011233"/>
    </source>
</evidence>
<dbReference type="InterPro" id="IPR036388">
    <property type="entry name" value="WH-like_DNA-bd_sf"/>
</dbReference>
<gene>
    <name evidence="11" type="ORF">KK1_000680</name>
</gene>
<keyword evidence="8" id="KW-0539">Nucleus</keyword>
<evidence type="ECO:0000256" key="6">
    <source>
        <dbReference type="ARBA" id="ARBA00023125"/>
    </source>
</evidence>
<comment type="subunit">
    <text evidence="2">Homotrimer.</text>
</comment>
<dbReference type="GO" id="GO:0006357">
    <property type="term" value="P:regulation of transcription by RNA polymerase II"/>
    <property type="evidence" value="ECO:0007669"/>
    <property type="project" value="TreeGrafter"/>
</dbReference>
<dbReference type="GO" id="GO:0003700">
    <property type="term" value="F:DNA-binding transcription factor activity"/>
    <property type="evidence" value="ECO:0007669"/>
    <property type="project" value="InterPro"/>
</dbReference>
<dbReference type="PRINTS" id="PR00056">
    <property type="entry name" value="HSFDOMAIN"/>
</dbReference>
<accession>A0A151SI68</accession>
<keyword evidence="3" id="KW-0597">Phosphoprotein</keyword>
<name>A0A151SI68_CAJCA</name>
<dbReference type="SMART" id="SM00415">
    <property type="entry name" value="HSF"/>
    <property type="match status" value="1"/>
</dbReference>
<dbReference type="GO" id="GO:0000978">
    <property type="term" value="F:RNA polymerase II cis-regulatory region sequence-specific DNA binding"/>
    <property type="evidence" value="ECO:0007669"/>
    <property type="project" value="TreeGrafter"/>
</dbReference>
<dbReference type="EMBL" id="CM003613">
    <property type="protein sequence ID" value="KYP54492.1"/>
    <property type="molecule type" value="Genomic_DNA"/>
</dbReference>
<organism evidence="11 12">
    <name type="scientific">Cajanus cajan</name>
    <name type="common">Pigeon pea</name>
    <name type="synonym">Cajanus indicus</name>
    <dbReference type="NCBI Taxonomy" id="3821"/>
    <lineage>
        <taxon>Eukaryota</taxon>
        <taxon>Viridiplantae</taxon>
        <taxon>Streptophyta</taxon>
        <taxon>Embryophyta</taxon>
        <taxon>Tracheophyta</taxon>
        <taxon>Spermatophyta</taxon>
        <taxon>Magnoliopsida</taxon>
        <taxon>eudicotyledons</taxon>
        <taxon>Gunneridae</taxon>
        <taxon>Pentapetalae</taxon>
        <taxon>rosids</taxon>
        <taxon>fabids</taxon>
        <taxon>Fabales</taxon>
        <taxon>Fabaceae</taxon>
        <taxon>Papilionoideae</taxon>
        <taxon>50 kb inversion clade</taxon>
        <taxon>NPAAA clade</taxon>
        <taxon>indigoferoid/millettioid clade</taxon>
        <taxon>Phaseoleae</taxon>
        <taxon>Cajanus</taxon>
    </lineage>
</organism>
<dbReference type="AlphaFoldDB" id="A0A151SI68"/>
<dbReference type="Gramene" id="C.cajan_00661.t">
    <property type="protein sequence ID" value="C.cajan_00661.t"/>
    <property type="gene ID" value="C.cajan_00661"/>
</dbReference>
<dbReference type="OrthoDB" id="60033at2759"/>
<dbReference type="Gene3D" id="1.10.10.10">
    <property type="entry name" value="Winged helix-like DNA-binding domain superfamily/Winged helix DNA-binding domain"/>
    <property type="match status" value="1"/>
</dbReference>
<evidence type="ECO:0000256" key="9">
    <source>
        <dbReference type="RuleBase" id="RU004020"/>
    </source>
</evidence>
<evidence type="ECO:0000256" key="5">
    <source>
        <dbReference type="ARBA" id="ARBA00023016"/>
    </source>
</evidence>
<evidence type="ECO:0000256" key="3">
    <source>
        <dbReference type="ARBA" id="ARBA00022553"/>
    </source>
</evidence>
<evidence type="ECO:0000256" key="7">
    <source>
        <dbReference type="ARBA" id="ARBA00023163"/>
    </source>
</evidence>
<comment type="similarity">
    <text evidence="9">Belongs to the HSF family.</text>
</comment>
<dbReference type="FunFam" id="1.10.10.10:FF:000037">
    <property type="entry name" value="Heat stress transcription factor B-4"/>
    <property type="match status" value="1"/>
</dbReference>
<protein>
    <submittedName>
        <fullName evidence="11">Heat stress transcription factor B-4</fullName>
    </submittedName>
</protein>
<keyword evidence="12" id="KW-1185">Reference proteome</keyword>
<dbReference type="Pfam" id="PF00447">
    <property type="entry name" value="HSF_DNA-bind"/>
    <property type="match status" value="1"/>
</dbReference>
<keyword evidence="6" id="KW-0238">DNA-binding</keyword>